<dbReference type="EMBL" id="CAOQHR010000003">
    <property type="protein sequence ID" value="CAI6331548.1"/>
    <property type="molecule type" value="Genomic_DNA"/>
</dbReference>
<accession>A0A9W4UA01</accession>
<proteinExistence type="predicted"/>
<comment type="caution">
    <text evidence="2">The sequence shown here is derived from an EMBL/GenBank/DDBJ whole genome shotgun (WGS) entry which is preliminary data.</text>
</comment>
<dbReference type="Proteomes" id="UP001152607">
    <property type="component" value="Unassembled WGS sequence"/>
</dbReference>
<sequence length="144" mass="16051">MIFTHVQCCTCFFWLCLCYDAVPLCCACVNSQPSQSFFGLHPHHHLDREIAVTLKEREVDEGPELGVDLDQDGESLAEARASPWKRLAIVLMVPYLPTSFKSPSHTPQLALEATGIRVLGEVVASWHARRKRADPHDSVQLANA</sequence>
<keyword evidence="3" id="KW-1185">Reference proteome</keyword>
<organism evidence="2 3">
    <name type="scientific">Periconia digitata</name>
    <dbReference type="NCBI Taxonomy" id="1303443"/>
    <lineage>
        <taxon>Eukaryota</taxon>
        <taxon>Fungi</taxon>
        <taxon>Dikarya</taxon>
        <taxon>Ascomycota</taxon>
        <taxon>Pezizomycotina</taxon>
        <taxon>Dothideomycetes</taxon>
        <taxon>Pleosporomycetidae</taxon>
        <taxon>Pleosporales</taxon>
        <taxon>Massarineae</taxon>
        <taxon>Periconiaceae</taxon>
        <taxon>Periconia</taxon>
    </lineage>
</organism>
<name>A0A9W4UA01_9PLEO</name>
<protein>
    <recommendedName>
        <fullName evidence="4">Secreted protein</fullName>
    </recommendedName>
</protein>
<evidence type="ECO:0000313" key="3">
    <source>
        <dbReference type="Proteomes" id="UP001152607"/>
    </source>
</evidence>
<feature type="signal peptide" evidence="1">
    <location>
        <begin position="1"/>
        <end position="27"/>
    </location>
</feature>
<feature type="chain" id="PRO_5040912417" description="Secreted protein" evidence="1">
    <location>
        <begin position="28"/>
        <end position="144"/>
    </location>
</feature>
<evidence type="ECO:0000256" key="1">
    <source>
        <dbReference type="SAM" id="SignalP"/>
    </source>
</evidence>
<dbReference type="AlphaFoldDB" id="A0A9W4UA01"/>
<evidence type="ECO:0000313" key="2">
    <source>
        <dbReference type="EMBL" id="CAI6331548.1"/>
    </source>
</evidence>
<reference evidence="2" key="1">
    <citation type="submission" date="2023-01" db="EMBL/GenBank/DDBJ databases">
        <authorList>
            <person name="Van Ghelder C."/>
            <person name="Rancurel C."/>
        </authorList>
    </citation>
    <scope>NUCLEOTIDE SEQUENCE</scope>
    <source>
        <strain evidence="2">CNCM I-4278</strain>
    </source>
</reference>
<evidence type="ECO:0008006" key="4">
    <source>
        <dbReference type="Google" id="ProtNLM"/>
    </source>
</evidence>
<gene>
    <name evidence="2" type="ORF">PDIGIT_LOCUS4573</name>
</gene>
<keyword evidence="1" id="KW-0732">Signal</keyword>